<dbReference type="HOGENOM" id="CLU_059226_1_1_1"/>
<reference evidence="8" key="2">
    <citation type="submission" date="2015-01" db="EMBL/GenBank/DDBJ databases">
        <title>Evolutionary Origins and Diversification of the Mycorrhizal Mutualists.</title>
        <authorList>
            <consortium name="DOE Joint Genome Institute"/>
            <consortium name="Mycorrhizal Genomics Consortium"/>
            <person name="Kohler A."/>
            <person name="Kuo A."/>
            <person name="Nagy L.G."/>
            <person name="Floudas D."/>
            <person name="Copeland A."/>
            <person name="Barry K.W."/>
            <person name="Cichocki N."/>
            <person name="Veneault-Fourrey C."/>
            <person name="LaButti K."/>
            <person name="Lindquist E.A."/>
            <person name="Lipzen A."/>
            <person name="Lundell T."/>
            <person name="Morin E."/>
            <person name="Murat C."/>
            <person name="Riley R."/>
            <person name="Ohm R."/>
            <person name="Sun H."/>
            <person name="Tunlid A."/>
            <person name="Henrissat B."/>
            <person name="Grigoriev I.V."/>
            <person name="Hibbett D.S."/>
            <person name="Martin F."/>
        </authorList>
    </citation>
    <scope>NUCLEOTIDE SEQUENCE [LARGE SCALE GENOMIC DNA]</scope>
    <source>
        <strain evidence="8">Foug A</strain>
    </source>
</reference>
<keyword evidence="2" id="KW-0808">Transferase</keyword>
<keyword evidence="5" id="KW-0067">ATP-binding</keyword>
<keyword evidence="3" id="KW-0547">Nucleotide-binding</keyword>
<keyword evidence="4" id="KW-0418">Kinase</keyword>
<dbReference type="InterPro" id="IPR002575">
    <property type="entry name" value="Aminoglycoside_PTrfase"/>
</dbReference>
<keyword evidence="8" id="KW-1185">Reference proteome</keyword>
<dbReference type="InParanoid" id="A0A0C3EBU0"/>
<dbReference type="Proteomes" id="UP000053989">
    <property type="component" value="Unassembled WGS sequence"/>
</dbReference>
<proteinExistence type="inferred from homology"/>
<comment type="similarity">
    <text evidence="1">Belongs to the methylthioribose kinase family.</text>
</comment>
<dbReference type="AlphaFoldDB" id="A0A0C3EBU0"/>
<dbReference type="GO" id="GO:0005524">
    <property type="term" value="F:ATP binding"/>
    <property type="evidence" value="ECO:0007669"/>
    <property type="project" value="UniProtKB-KW"/>
</dbReference>
<feature type="domain" description="Aminoglycoside phosphotransferase" evidence="6">
    <location>
        <begin position="30"/>
        <end position="290"/>
    </location>
</feature>
<dbReference type="OrthoDB" id="25129at2759"/>
<protein>
    <recommendedName>
        <fullName evidence="6">Aminoglycoside phosphotransferase domain-containing protein</fullName>
    </recommendedName>
</protein>
<reference evidence="7 8" key="1">
    <citation type="submission" date="2014-04" db="EMBL/GenBank/DDBJ databases">
        <authorList>
            <consortium name="DOE Joint Genome Institute"/>
            <person name="Kuo A."/>
            <person name="Kohler A."/>
            <person name="Nagy L.G."/>
            <person name="Floudas D."/>
            <person name="Copeland A."/>
            <person name="Barry K.W."/>
            <person name="Cichocki N."/>
            <person name="Veneault-Fourrey C."/>
            <person name="LaButti K."/>
            <person name="Lindquist E.A."/>
            <person name="Lipzen A."/>
            <person name="Lundell T."/>
            <person name="Morin E."/>
            <person name="Murat C."/>
            <person name="Sun H."/>
            <person name="Tunlid A."/>
            <person name="Henrissat B."/>
            <person name="Grigoriev I.V."/>
            <person name="Hibbett D.S."/>
            <person name="Martin F."/>
            <person name="Nordberg H.P."/>
            <person name="Cantor M.N."/>
            <person name="Hua S.X."/>
        </authorList>
    </citation>
    <scope>NUCLEOTIDE SEQUENCE [LARGE SCALE GENOMIC DNA]</scope>
    <source>
        <strain evidence="7 8">Foug A</strain>
    </source>
</reference>
<organism evidence="7 8">
    <name type="scientific">Scleroderma citrinum Foug A</name>
    <dbReference type="NCBI Taxonomy" id="1036808"/>
    <lineage>
        <taxon>Eukaryota</taxon>
        <taxon>Fungi</taxon>
        <taxon>Dikarya</taxon>
        <taxon>Basidiomycota</taxon>
        <taxon>Agaricomycotina</taxon>
        <taxon>Agaricomycetes</taxon>
        <taxon>Agaricomycetidae</taxon>
        <taxon>Boletales</taxon>
        <taxon>Sclerodermatineae</taxon>
        <taxon>Sclerodermataceae</taxon>
        <taxon>Scleroderma</taxon>
    </lineage>
</organism>
<dbReference type="InterPro" id="IPR011009">
    <property type="entry name" value="Kinase-like_dom_sf"/>
</dbReference>
<evidence type="ECO:0000256" key="5">
    <source>
        <dbReference type="ARBA" id="ARBA00022840"/>
    </source>
</evidence>
<sequence>MSSTPADDMLATEAGIKTYLRNTAFASHTINRLNGGYANFTYRIHLRVPVDGMSTFVLKYAPPYAAALADTIPMPFSPNRQRFEAEALRLANTIPRPDNDNTVMVPALQLFDEESHVMIIEDVGSDARTLTDILMDETLPGPLLEEIGVKLGRFLAHVHEWNNHPDVDLSLFENNEAGKMILELMIYGRLVPTLTGEDKIPYLLDPSLEIPDEMLVNVSKLAETRTKEIHSSAASGVMTHNDFWPGNIMVSLRRGADGAIEALDRLYVLDWELAMTGLPGLDLGQLCAELHIIARFHPHRAESAQTTLKSFLSAYRQNREISPAIARVTVGHIGAHLVAWTPRVTLSSRERTREAVLEGVELLDLSWTGSESSLLDSIVGPLFQTG</sequence>
<evidence type="ECO:0000256" key="3">
    <source>
        <dbReference type="ARBA" id="ARBA00022741"/>
    </source>
</evidence>
<dbReference type="Pfam" id="PF01636">
    <property type="entry name" value="APH"/>
    <property type="match status" value="1"/>
</dbReference>
<dbReference type="SUPFAM" id="SSF56112">
    <property type="entry name" value="Protein kinase-like (PK-like)"/>
    <property type="match status" value="1"/>
</dbReference>
<evidence type="ECO:0000256" key="2">
    <source>
        <dbReference type="ARBA" id="ARBA00022679"/>
    </source>
</evidence>
<gene>
    <name evidence="7" type="ORF">SCLCIDRAFT_1211781</name>
</gene>
<name>A0A0C3EBU0_9AGAM</name>
<evidence type="ECO:0000313" key="7">
    <source>
        <dbReference type="EMBL" id="KIM65794.1"/>
    </source>
</evidence>
<evidence type="ECO:0000313" key="8">
    <source>
        <dbReference type="Proteomes" id="UP000053989"/>
    </source>
</evidence>
<dbReference type="GO" id="GO:0016301">
    <property type="term" value="F:kinase activity"/>
    <property type="evidence" value="ECO:0007669"/>
    <property type="project" value="UniProtKB-KW"/>
</dbReference>
<accession>A0A0C3EBU0</accession>
<dbReference type="PANTHER" id="PTHR34273">
    <property type="entry name" value="METHYLTHIORIBOSE KINASE"/>
    <property type="match status" value="1"/>
</dbReference>
<evidence type="ECO:0000256" key="4">
    <source>
        <dbReference type="ARBA" id="ARBA00022777"/>
    </source>
</evidence>
<dbReference type="Gene3D" id="3.30.200.20">
    <property type="entry name" value="Phosphorylase Kinase, domain 1"/>
    <property type="match status" value="1"/>
</dbReference>
<dbReference type="EMBL" id="KN822020">
    <property type="protein sequence ID" value="KIM65794.1"/>
    <property type="molecule type" value="Genomic_DNA"/>
</dbReference>
<evidence type="ECO:0000256" key="1">
    <source>
        <dbReference type="ARBA" id="ARBA00010165"/>
    </source>
</evidence>
<dbReference type="Gene3D" id="3.90.1200.10">
    <property type="match status" value="1"/>
</dbReference>
<dbReference type="PANTHER" id="PTHR34273:SF2">
    <property type="entry name" value="METHYLTHIORIBOSE KINASE"/>
    <property type="match status" value="1"/>
</dbReference>
<evidence type="ECO:0000259" key="6">
    <source>
        <dbReference type="Pfam" id="PF01636"/>
    </source>
</evidence>